<dbReference type="SUPFAM" id="SSF47413">
    <property type="entry name" value="lambda repressor-like DNA-binding domains"/>
    <property type="match status" value="1"/>
</dbReference>
<dbReference type="InterPro" id="IPR000843">
    <property type="entry name" value="HTH_LacI"/>
</dbReference>
<sequence length="330" mass="34878">MQNVTIGDVAKAAGVSPATVSRVLNANQGVADELRQRVVAAVDQLGYQPNSQARSLRTRATSVLGLIISDITNPFFPEIARGVEDAAHAAGFSVVLANTDEDLAKEQRYLEVAAAERMAGVVLAPASSAETDIGVLRSRGIPVVTVDRRLLGHPVDSVTVDNLAAAREATLYLVGTGCRRIGFVGGPLATTTAADRLAGYREGLAEAGLPFDPDLVAHGDYRIDGGRTASKHLLQLSPDALFVSNNLMTIGAITALDDAGLRHPHDIALVGFDDQTWQTGLLPPLTLVTQPTYELGKRAATALLDRIRTPEAPPNDVVLPATLAVHEPRR</sequence>
<dbReference type="PANTHER" id="PTHR30146:SF148">
    <property type="entry name" value="HTH-TYPE TRANSCRIPTIONAL REPRESSOR PURR-RELATED"/>
    <property type="match status" value="1"/>
</dbReference>
<evidence type="ECO:0000256" key="1">
    <source>
        <dbReference type="ARBA" id="ARBA00022491"/>
    </source>
</evidence>
<dbReference type="PATRIC" id="fig|927661.3.peg.329"/>
<name>A0A011ABD6_9ACTN</name>
<dbReference type="CDD" id="cd19977">
    <property type="entry name" value="PBP1_EndR-like"/>
    <property type="match status" value="1"/>
</dbReference>
<dbReference type="SUPFAM" id="SSF53822">
    <property type="entry name" value="Periplasmic binding protein-like I"/>
    <property type="match status" value="1"/>
</dbReference>
<evidence type="ECO:0000256" key="2">
    <source>
        <dbReference type="ARBA" id="ARBA00023015"/>
    </source>
</evidence>
<evidence type="ECO:0000259" key="5">
    <source>
        <dbReference type="PROSITE" id="PS50932"/>
    </source>
</evidence>
<keyword evidence="7" id="KW-1185">Reference proteome</keyword>
<keyword evidence="2" id="KW-0805">Transcription regulation</keyword>
<keyword evidence="1" id="KW-0678">Repressor</keyword>
<dbReference type="PANTHER" id="PTHR30146">
    <property type="entry name" value="LACI-RELATED TRANSCRIPTIONAL REPRESSOR"/>
    <property type="match status" value="1"/>
</dbReference>
<keyword evidence="3" id="KW-0238">DNA-binding</keyword>
<feature type="domain" description="HTH lacI-type" evidence="5">
    <location>
        <begin position="4"/>
        <end position="58"/>
    </location>
</feature>
<dbReference type="HOGENOM" id="CLU_037628_6_1_11"/>
<dbReference type="SMART" id="SM00354">
    <property type="entry name" value="HTH_LACI"/>
    <property type="match status" value="1"/>
</dbReference>
<protein>
    <submittedName>
        <fullName evidence="6">Transcriptional regulator</fullName>
    </submittedName>
</protein>
<evidence type="ECO:0000313" key="6">
    <source>
        <dbReference type="EMBL" id="EXG79311.1"/>
    </source>
</evidence>
<gene>
    <name evidence="6" type="ORF">CryarDRAFT_0344</name>
</gene>
<dbReference type="Pfam" id="PF00532">
    <property type="entry name" value="Peripla_BP_1"/>
    <property type="match status" value="1"/>
</dbReference>
<dbReference type="GO" id="GO:0003700">
    <property type="term" value="F:DNA-binding transcription factor activity"/>
    <property type="evidence" value="ECO:0007669"/>
    <property type="project" value="TreeGrafter"/>
</dbReference>
<accession>A0A011ABD6</accession>
<organism evidence="6 7">
    <name type="scientific">Cryptosporangium arvum DSM 44712</name>
    <dbReference type="NCBI Taxonomy" id="927661"/>
    <lineage>
        <taxon>Bacteria</taxon>
        <taxon>Bacillati</taxon>
        <taxon>Actinomycetota</taxon>
        <taxon>Actinomycetes</taxon>
        <taxon>Cryptosporangiales</taxon>
        <taxon>Cryptosporangiaceae</taxon>
        <taxon>Cryptosporangium</taxon>
    </lineage>
</organism>
<dbReference type="CDD" id="cd01392">
    <property type="entry name" value="HTH_LacI"/>
    <property type="match status" value="1"/>
</dbReference>
<proteinExistence type="predicted"/>
<evidence type="ECO:0000256" key="4">
    <source>
        <dbReference type="ARBA" id="ARBA00023163"/>
    </source>
</evidence>
<dbReference type="Pfam" id="PF00356">
    <property type="entry name" value="LacI"/>
    <property type="match status" value="1"/>
</dbReference>
<dbReference type="Gene3D" id="3.40.50.2300">
    <property type="match status" value="2"/>
</dbReference>
<keyword evidence="4" id="KW-0804">Transcription</keyword>
<dbReference type="Proteomes" id="UP000021053">
    <property type="component" value="Unassembled WGS sequence"/>
</dbReference>
<evidence type="ECO:0000313" key="7">
    <source>
        <dbReference type="Proteomes" id="UP000021053"/>
    </source>
</evidence>
<dbReference type="AlphaFoldDB" id="A0A011ABD6"/>
<evidence type="ECO:0000256" key="3">
    <source>
        <dbReference type="ARBA" id="ARBA00023125"/>
    </source>
</evidence>
<dbReference type="Gene3D" id="1.10.260.40">
    <property type="entry name" value="lambda repressor-like DNA-binding domains"/>
    <property type="match status" value="1"/>
</dbReference>
<dbReference type="InterPro" id="IPR010982">
    <property type="entry name" value="Lambda_DNA-bd_dom_sf"/>
</dbReference>
<dbReference type="PROSITE" id="PS00356">
    <property type="entry name" value="HTH_LACI_1"/>
    <property type="match status" value="1"/>
</dbReference>
<comment type="caution">
    <text evidence="6">The sequence shown here is derived from an EMBL/GenBank/DDBJ whole genome shotgun (WGS) entry which is preliminary data.</text>
</comment>
<reference evidence="6 7" key="1">
    <citation type="submission" date="2013-07" db="EMBL/GenBank/DDBJ databases">
        <authorList>
            <consortium name="DOE Joint Genome Institute"/>
            <person name="Eisen J."/>
            <person name="Huntemann M."/>
            <person name="Han J."/>
            <person name="Chen A."/>
            <person name="Kyrpides N."/>
            <person name="Mavromatis K."/>
            <person name="Markowitz V."/>
            <person name="Palaniappan K."/>
            <person name="Ivanova N."/>
            <person name="Schaumberg A."/>
            <person name="Pati A."/>
            <person name="Liolios K."/>
            <person name="Nordberg H.P."/>
            <person name="Cantor M.N."/>
            <person name="Hua S.X."/>
            <person name="Woyke T."/>
        </authorList>
    </citation>
    <scope>NUCLEOTIDE SEQUENCE [LARGE SCALE GENOMIC DNA]</scope>
    <source>
        <strain evidence="6 7">DSM 44712</strain>
    </source>
</reference>
<dbReference type="PRINTS" id="PR00036">
    <property type="entry name" value="HTHLACI"/>
</dbReference>
<dbReference type="InterPro" id="IPR001761">
    <property type="entry name" value="Peripla_BP/Lac1_sug-bd_dom"/>
</dbReference>
<dbReference type="EMBL" id="JFBT01000001">
    <property type="protein sequence ID" value="EXG79311.1"/>
    <property type="molecule type" value="Genomic_DNA"/>
</dbReference>
<dbReference type="InterPro" id="IPR028082">
    <property type="entry name" value="Peripla_BP_I"/>
</dbReference>
<dbReference type="GO" id="GO:0000976">
    <property type="term" value="F:transcription cis-regulatory region binding"/>
    <property type="evidence" value="ECO:0007669"/>
    <property type="project" value="TreeGrafter"/>
</dbReference>
<dbReference type="RefSeq" id="WP_035847869.1">
    <property type="nucleotide sequence ID" value="NZ_KK073874.1"/>
</dbReference>
<dbReference type="PROSITE" id="PS50932">
    <property type="entry name" value="HTH_LACI_2"/>
    <property type="match status" value="1"/>
</dbReference>